<keyword evidence="5" id="KW-0677">Repeat</keyword>
<feature type="region of interest" description="Disordered" evidence="9">
    <location>
        <begin position="469"/>
        <end position="497"/>
    </location>
</feature>
<reference evidence="13 14" key="2">
    <citation type="submission" date="2018-11" db="EMBL/GenBank/DDBJ databases">
        <authorList>
            <consortium name="Pathogen Informatics"/>
        </authorList>
    </citation>
    <scope>NUCLEOTIDE SEQUENCE [LARGE SCALE GENOMIC DNA]</scope>
</reference>
<reference evidence="15" key="1">
    <citation type="submission" date="2016-06" db="UniProtKB">
        <authorList>
            <consortium name="WormBaseParasite"/>
        </authorList>
    </citation>
    <scope>IDENTIFICATION</scope>
</reference>
<evidence type="ECO:0000313" key="14">
    <source>
        <dbReference type="Proteomes" id="UP000050794"/>
    </source>
</evidence>
<evidence type="ECO:0000256" key="8">
    <source>
        <dbReference type="ARBA" id="ARBA00023242"/>
    </source>
</evidence>
<proteinExistence type="inferred from homology"/>
<dbReference type="GO" id="GO:0005829">
    <property type="term" value="C:cytosol"/>
    <property type="evidence" value="ECO:0007669"/>
    <property type="project" value="TreeGrafter"/>
</dbReference>
<dbReference type="GO" id="GO:0016504">
    <property type="term" value="F:peptidase activator activity"/>
    <property type="evidence" value="ECO:0007669"/>
    <property type="project" value="InterPro"/>
</dbReference>
<accession>A0A183UI29</accession>
<evidence type="ECO:0000256" key="9">
    <source>
        <dbReference type="SAM" id="MobiDB-lite"/>
    </source>
</evidence>
<dbReference type="Gene3D" id="1.25.10.10">
    <property type="entry name" value="Leucine-rich Repeat Variant"/>
    <property type="match status" value="1"/>
</dbReference>
<feature type="compositionally biased region" description="Low complexity" evidence="9">
    <location>
        <begin position="471"/>
        <end position="486"/>
    </location>
</feature>
<evidence type="ECO:0000259" key="10">
    <source>
        <dbReference type="Pfam" id="PF11919"/>
    </source>
</evidence>
<keyword evidence="4" id="KW-0963">Cytoplasm</keyword>
<evidence type="ECO:0000256" key="2">
    <source>
        <dbReference type="ARBA" id="ARBA00004496"/>
    </source>
</evidence>
<comment type="similarity">
    <text evidence="3">Belongs to the BLM10 family.</text>
</comment>
<feature type="domain" description="Proteasome activator Blm10 middle HEAT repeats region" evidence="11">
    <location>
        <begin position="321"/>
        <end position="462"/>
    </location>
</feature>
<dbReference type="Pfam" id="PF16507">
    <property type="entry name" value="HEAT_PSME4_mid"/>
    <property type="match status" value="2"/>
</dbReference>
<dbReference type="GO" id="GO:0010499">
    <property type="term" value="P:proteasomal ubiquitin-independent protein catabolic process"/>
    <property type="evidence" value="ECO:0007669"/>
    <property type="project" value="TreeGrafter"/>
</dbReference>
<dbReference type="InterPro" id="IPR016024">
    <property type="entry name" value="ARM-type_fold"/>
</dbReference>
<evidence type="ECO:0000256" key="6">
    <source>
        <dbReference type="ARBA" id="ARBA00022763"/>
    </source>
</evidence>
<dbReference type="GO" id="GO:0070628">
    <property type="term" value="F:proteasome binding"/>
    <property type="evidence" value="ECO:0007669"/>
    <property type="project" value="InterPro"/>
</dbReference>
<evidence type="ECO:0000256" key="1">
    <source>
        <dbReference type="ARBA" id="ARBA00004324"/>
    </source>
</evidence>
<evidence type="ECO:0000259" key="11">
    <source>
        <dbReference type="Pfam" id="PF16507"/>
    </source>
</evidence>
<name>A0A183UI29_TOXCA</name>
<evidence type="ECO:0000259" key="12">
    <source>
        <dbReference type="Pfam" id="PF23096"/>
    </source>
</evidence>
<dbReference type="SUPFAM" id="SSF48371">
    <property type="entry name" value="ARM repeat"/>
    <property type="match status" value="1"/>
</dbReference>
<dbReference type="Pfam" id="PF23096">
    <property type="entry name" value="HEAT_PSME4"/>
    <property type="match status" value="1"/>
</dbReference>
<dbReference type="WBParaSite" id="TCNE_0000814901-mRNA-1">
    <property type="protein sequence ID" value="TCNE_0000814901-mRNA-1"/>
    <property type="gene ID" value="TCNE_0000814901"/>
</dbReference>
<keyword evidence="8" id="KW-0539">Nucleus</keyword>
<evidence type="ECO:0000256" key="7">
    <source>
        <dbReference type="ARBA" id="ARBA00023204"/>
    </source>
</evidence>
<dbReference type="InterPro" id="IPR035309">
    <property type="entry name" value="PSME4"/>
</dbReference>
<dbReference type="Proteomes" id="UP000050794">
    <property type="component" value="Unassembled WGS sequence"/>
</dbReference>
<evidence type="ECO:0000313" key="13">
    <source>
        <dbReference type="EMBL" id="VDM39470.1"/>
    </source>
</evidence>
<evidence type="ECO:0000256" key="5">
    <source>
        <dbReference type="ARBA" id="ARBA00022737"/>
    </source>
</evidence>
<comment type="subcellular location">
    <subcellularLocation>
        <location evidence="2">Cytoplasm</location>
    </subcellularLocation>
    <subcellularLocation>
        <location evidence="1">Nucleus speckle</location>
    </subcellularLocation>
</comment>
<dbReference type="GO" id="GO:0016607">
    <property type="term" value="C:nuclear speck"/>
    <property type="evidence" value="ECO:0007669"/>
    <property type="project" value="UniProtKB-SubCell"/>
</dbReference>
<feature type="domain" description="Proteasome activator complex subunit 4-like HEAT repeat-like" evidence="12">
    <location>
        <begin position="1205"/>
        <end position="1485"/>
    </location>
</feature>
<keyword evidence="7" id="KW-0234">DNA repair</keyword>
<organism evidence="14 15">
    <name type="scientific">Toxocara canis</name>
    <name type="common">Canine roundworm</name>
    <dbReference type="NCBI Taxonomy" id="6265"/>
    <lineage>
        <taxon>Eukaryota</taxon>
        <taxon>Metazoa</taxon>
        <taxon>Ecdysozoa</taxon>
        <taxon>Nematoda</taxon>
        <taxon>Chromadorea</taxon>
        <taxon>Rhabditida</taxon>
        <taxon>Spirurina</taxon>
        <taxon>Ascaridomorpha</taxon>
        <taxon>Ascaridoidea</taxon>
        <taxon>Toxocaridae</taxon>
        <taxon>Toxocara</taxon>
    </lineage>
</organism>
<dbReference type="PANTHER" id="PTHR32170:SF4">
    <property type="entry name" value="DUF3437 DOMAIN-CONTAINING PROTEIN-RELATED"/>
    <property type="match status" value="1"/>
</dbReference>
<dbReference type="PANTHER" id="PTHR32170">
    <property type="entry name" value="PROTEASOME ACTIVATOR COMPLEX SUBUNIT 4"/>
    <property type="match status" value="1"/>
</dbReference>
<protein>
    <submittedName>
        <fullName evidence="15">Proteasome activator complex subunit 4</fullName>
    </submittedName>
</protein>
<dbReference type="InterPro" id="IPR055455">
    <property type="entry name" value="HEAT_PSME4"/>
</dbReference>
<evidence type="ECO:0000256" key="3">
    <source>
        <dbReference type="ARBA" id="ARBA00005739"/>
    </source>
</evidence>
<evidence type="ECO:0000313" key="15">
    <source>
        <dbReference type="WBParaSite" id="TCNE_0000814901-mRNA-1"/>
    </source>
</evidence>
<dbReference type="Pfam" id="PF11919">
    <property type="entry name" value="PSME4_C"/>
    <property type="match status" value="1"/>
</dbReference>
<feature type="domain" description="Proteasome activator complex subunit 4 C-terminal" evidence="10">
    <location>
        <begin position="1786"/>
        <end position="1871"/>
    </location>
</feature>
<dbReference type="InterPro" id="IPR032430">
    <property type="entry name" value="Blm10_mid"/>
</dbReference>
<evidence type="ECO:0000256" key="4">
    <source>
        <dbReference type="ARBA" id="ARBA00022490"/>
    </source>
</evidence>
<gene>
    <name evidence="13" type="ORF">TCNE_LOCUS8149</name>
</gene>
<dbReference type="InterPro" id="IPR011989">
    <property type="entry name" value="ARM-like"/>
</dbReference>
<dbReference type="GO" id="GO:0006281">
    <property type="term" value="P:DNA repair"/>
    <property type="evidence" value="ECO:0007669"/>
    <property type="project" value="UniProtKB-KW"/>
</dbReference>
<keyword evidence="6" id="KW-0227">DNA damage</keyword>
<dbReference type="EMBL" id="UYWY01019836">
    <property type="protein sequence ID" value="VDM39470.1"/>
    <property type="molecule type" value="Genomic_DNA"/>
</dbReference>
<sequence>MIKYLRTFQPIVKANAKGYLKDKSKFQRVKREPTYLPFYDKLCADADEWLERIKAGLKGGTRCHSADSGLAFWMNQLSHYLTFFNLRFSKKDHISLTEFFYDIVMEPDYDSRFIHKACSILKTLCLNVALKRDDLILPWRPAYELYTETVYGKNVRYIDKTVLREMILCVKKLFPLSATKEILDEIRPYIDLWNEYAMERFIKLFATLVPFQMSIAEHAEFGAALWFDELWHFYEFVEVNNASWERSFQFVFSGLAKYCPGYVDWAPKHTVIFSKLLRSLDLSVRGGKVAVGSGADGCEQNGAEWIVWMLGGTDDSAEKHLQRLMRCVESFLHPLHEGTHTTTLQSFLTALVSEMVHRVRTERVCRKKKILVPRKLMLSDRDIESFVSIILPSVLYAVFSTFETKKPSHIIRNLAFLAPNLVIPKVLDLVYPSLSTVTEPNRLQQSLDCLIEISVPLARDNGRRIYKTFNSGQGSDSADSKSQSQSETDSDKRLQTSSVGRVPLRRHVITLVGALVDALDINDVNKLSLAFRALESFFTLIPIVDCSAALNMDKYCDLCEEEKLLCEATGRLPAIVEKFVERVFKLICQLDTDVPKDSTSSLDSICDVSRTTAFGKDEVLIDSRIQGAFHSLLTNSSSAIVEQIAYQTYKFITSSQFENAVAVEAVCVLIQECTYANPSKYFELFMAHISENLNQLITEEVKKEAVLEPAVMWYVCLAMMLFAVPGELLLKHRKECIELHKTLVSLTCANAYRMACWSLKNVLTQLAEIYPDMEGERHRELDLPLDVSLPIRQWGATVHKDMISMRWHVPSNEELQFAQEILSEFVRPEIEKLRKPRGVDKQAIKKALYVIEKLISCVGRLIPEFNTAVLTLVDTSVPVELKPLYNGPPSISFTFGGECIRESIRQCMHELLDYLLDVRDDEWKNFQWIAYIQYFLTTIGSSSHFRAQRGSSGLSYQDPIQGKRADLYRSFEKRVFTYQKSIRNRLLVFTESHLAIMKDLIRLGTNVYTAVRVSAQSYLNAILSKFPHAKTYVVDDIIAYLNPARESTTNEEKKGALYMLITGGFVSSQNLTVRLRCWPAVAKLNCSDKPLLIKLVAAAISMVGTANWKATNNVTSANLRLLAKQLMETGNENARSNTEEAKMLNESKNTFEAKLTGDKQKITTLRSCLIEVCKNEDQMYHWRNVDAARTLLFTFYRYHFDVEAAKVFLQMLHEGRGVWRRVGASCIAGWMEWNKPKIARQIWVPPAKIADKEDSYACGLRVDNLCLAYDKRSVPLTKEAWDKTPFISKPHWGAYQWPKQLSRPSSSDAQAEALRKYRHANPIGDIIVSTFRDKHFFMQWHMNVLKEKEDSDIYYTSEFLLLKYLFRNYFVELLPLMKKVLKGLMRGNKKGQQRLAAVYFAGLIRGSRNWPFVELNQMWSWLKPLLVAQIEGILSDSTDHWEGSLKLILENIDLRKVHWLVETVFEVSSKPAPTAFHTCMRFMMLRYIATCAGWRSTELVHRATALAQGRVAVACLETERNQIACLLAYAAVYRSVQGSMKNLPERFHIMDVDDITAIFVDEVKPLIDSVRIGSSYKASSENALLIEESAKATRSTESAKIIMLPSKTLLYMKTLLKFLTAYYGSAFIAFTDSIISIIPLIAHLANEETARRVGANEARDVDLAVGSSDILFQILSGIFLPDRIADEVLNRIKLTLLNTENWRVWVSIMRFVHVFVFSNVFVLEKNERPALIRELIRSALMHQQAEVRSEASDCLTSLIHCGHHPVDNEFSDSLFQQANDENLSVRHGAILGLSSIICAFPFTIPPNVAAVIIRFCKYGYSKDSIIRVTVTNTLRSFLNTHHDKLSEHCNRDVYKSLVDAIRNVISPNYYV</sequence>
<dbReference type="InterPro" id="IPR021843">
    <property type="entry name" value="PSME4_C"/>
</dbReference>
<feature type="domain" description="Proteasome activator Blm10 middle HEAT repeats region" evidence="11">
    <location>
        <begin position="505"/>
        <end position="835"/>
    </location>
</feature>
<keyword evidence="14" id="KW-1185">Reference proteome</keyword>